<dbReference type="Proteomes" id="UP000659438">
    <property type="component" value="Unassembled WGS sequence"/>
</dbReference>
<dbReference type="InterPro" id="IPR025391">
    <property type="entry name" value="DUF4123"/>
</dbReference>
<dbReference type="EMBL" id="JABWQX020000001">
    <property type="protein sequence ID" value="MBV4550104.1"/>
    <property type="molecule type" value="Genomic_DNA"/>
</dbReference>
<dbReference type="AlphaFoldDB" id="A0A923FUK7"/>
<comment type="caution">
    <text evidence="2">The sequence shown here is derived from an EMBL/GenBank/DDBJ whole genome shotgun (WGS) entry which is preliminary data.</text>
</comment>
<evidence type="ECO:0000313" key="3">
    <source>
        <dbReference type="EMBL" id="MBV4550104.1"/>
    </source>
</evidence>
<dbReference type="Pfam" id="PF13503">
    <property type="entry name" value="DUF4123"/>
    <property type="match status" value="1"/>
</dbReference>
<reference evidence="3" key="3">
    <citation type="submission" date="2021-06" db="EMBL/GenBank/DDBJ databases">
        <title>Updating the genus Pseudomonas: Description of 43 new species and partition of the Pseudomonas putida group.</title>
        <authorList>
            <person name="Girard L."/>
            <person name="Lood C."/>
            <person name="Vandamme P."/>
            <person name="Rokni-Zadeh H."/>
            <person name="Van Noort V."/>
            <person name="Hofte M."/>
            <person name="Lavigne R."/>
            <person name="De Mot R."/>
        </authorList>
    </citation>
    <scope>NUCLEOTIDE SEQUENCE</scope>
    <source>
        <strain evidence="3">SWRI102</strain>
    </source>
</reference>
<protein>
    <submittedName>
        <fullName evidence="2">DUF4123 domain-containing protein</fullName>
    </submittedName>
</protein>
<keyword evidence="4" id="KW-1185">Reference proteome</keyword>
<proteinExistence type="predicted"/>
<name>A0A923FUK7_9PSED</name>
<accession>A0A923FUK7</accession>
<dbReference type="EMBL" id="JABWQX010000017">
    <property type="protein sequence ID" value="MBC3398512.1"/>
    <property type="molecule type" value="Genomic_DNA"/>
</dbReference>
<evidence type="ECO:0000313" key="2">
    <source>
        <dbReference type="EMBL" id="MBC3398512.1"/>
    </source>
</evidence>
<reference evidence="2 4" key="1">
    <citation type="journal article" date="2020" name="Microorganisms">
        <title>Reliable Identification of Environmental Pseudomonas Isolates Using the rpoD Gene.</title>
        <authorList>
            <consortium name="The Broad Institute Genome Sequencing Platform"/>
            <person name="Girard L."/>
            <person name="Lood C."/>
            <person name="Rokni-Zadeh H."/>
            <person name="van Noort V."/>
            <person name="Lavigne R."/>
            <person name="De Mot R."/>
        </authorList>
    </citation>
    <scope>NUCLEOTIDE SEQUENCE</scope>
    <source>
        <strain evidence="2 4">SWRI102</strain>
    </source>
</reference>
<gene>
    <name evidence="3" type="ORF">HU742_002950</name>
    <name evidence="2" type="ORF">HU742_25170</name>
</gene>
<feature type="domain" description="DUF4123" evidence="1">
    <location>
        <begin position="13"/>
        <end position="131"/>
    </location>
</feature>
<dbReference type="RefSeq" id="WP_186645111.1">
    <property type="nucleotide sequence ID" value="NZ_JABWQX020000001.1"/>
</dbReference>
<sequence length="265" mass="30470">MTVAILPGPAPQWLLLDVPDAPEAAQRLREQFTEARRFPLLEDTEFDELKKHGPLLVDLRQSPALASLCQLDAQSWPGLLLVSATPVESLLAHLRRMLTVTLGLHHKALLNYYNPHTASYFFDGCDPRELSCWLGPISVLRWFGGTWADRAMGCQGWQQLSNPRLPVPALETEHGLSDRQQIRLQECLLERHVWQWSRSTGHDYWVLWEYLQQGRALGFSEQAVVDGWLWLRLQYPDDRPVPGLVGGSQRERLDHLRRLWQDDEG</sequence>
<evidence type="ECO:0000259" key="1">
    <source>
        <dbReference type="Pfam" id="PF13503"/>
    </source>
</evidence>
<organism evidence="2">
    <name type="scientific">Pseudomonas marvdashtae</name>
    <dbReference type="NCBI Taxonomy" id="2745500"/>
    <lineage>
        <taxon>Bacteria</taxon>
        <taxon>Pseudomonadati</taxon>
        <taxon>Pseudomonadota</taxon>
        <taxon>Gammaproteobacteria</taxon>
        <taxon>Pseudomonadales</taxon>
        <taxon>Pseudomonadaceae</taxon>
        <taxon>Pseudomonas</taxon>
    </lineage>
</organism>
<reference evidence="2" key="2">
    <citation type="submission" date="2020-07" db="EMBL/GenBank/DDBJ databases">
        <authorList>
            <person name="Lood C."/>
            <person name="Girard L."/>
        </authorList>
    </citation>
    <scope>NUCLEOTIDE SEQUENCE</scope>
    <source>
        <strain evidence="2">SWRI102</strain>
    </source>
</reference>
<evidence type="ECO:0000313" key="4">
    <source>
        <dbReference type="Proteomes" id="UP000659438"/>
    </source>
</evidence>